<name>A0A1I0C4U9_9FIRM</name>
<dbReference type="NCBIfam" id="TIGR02845">
    <property type="entry name" value="spore_V_AD"/>
    <property type="match status" value="1"/>
</dbReference>
<dbReference type="RefSeq" id="WP_092360885.1">
    <property type="nucleotide sequence ID" value="NZ_CABJCG010000001.1"/>
</dbReference>
<dbReference type="InterPro" id="IPR016039">
    <property type="entry name" value="Thiolase-like"/>
</dbReference>
<dbReference type="PIRSF" id="PIRSF011570">
    <property type="entry name" value="SpoVAD"/>
    <property type="match status" value="1"/>
</dbReference>
<dbReference type="SUPFAM" id="SSF53901">
    <property type="entry name" value="Thiolase-like"/>
    <property type="match status" value="1"/>
</dbReference>
<proteinExistence type="predicted"/>
<evidence type="ECO:0000313" key="1">
    <source>
        <dbReference type="EMBL" id="SET14315.1"/>
    </source>
</evidence>
<dbReference type="GeneID" id="93277245"/>
<keyword evidence="2" id="KW-1185">Reference proteome</keyword>
<dbReference type="Proteomes" id="UP000198508">
    <property type="component" value="Unassembled WGS sequence"/>
</dbReference>
<dbReference type="STRING" id="460384.SAMN05216313_102291"/>
<organism evidence="1 2">
    <name type="scientific">Enterocloster lavalensis</name>
    <dbReference type="NCBI Taxonomy" id="460384"/>
    <lineage>
        <taxon>Bacteria</taxon>
        <taxon>Bacillati</taxon>
        <taxon>Bacillota</taxon>
        <taxon>Clostridia</taxon>
        <taxon>Lachnospirales</taxon>
        <taxon>Lachnospiraceae</taxon>
        <taxon>Enterocloster</taxon>
    </lineage>
</organism>
<dbReference type="GO" id="GO:0016746">
    <property type="term" value="F:acyltransferase activity"/>
    <property type="evidence" value="ECO:0007669"/>
    <property type="project" value="InterPro"/>
</dbReference>
<evidence type="ECO:0000313" key="2">
    <source>
        <dbReference type="Proteomes" id="UP000198508"/>
    </source>
</evidence>
<dbReference type="InterPro" id="IPR038369">
    <property type="entry name" value="SpoVAD_sf"/>
</dbReference>
<dbReference type="AlphaFoldDB" id="A0A1I0C4U9"/>
<dbReference type="InterPro" id="IPR010894">
    <property type="entry name" value="SpoVAD"/>
</dbReference>
<dbReference type="NCBIfam" id="NF006160">
    <property type="entry name" value="PRK08304.1"/>
    <property type="match status" value="1"/>
</dbReference>
<gene>
    <name evidence="1" type="ORF">SAMN05216313_102291</name>
</gene>
<accession>A0A1I0C4U9</accession>
<dbReference type="Gene3D" id="3.40.47.40">
    <property type="entry name" value="Stage V sporulation protein AD"/>
    <property type="match status" value="1"/>
</dbReference>
<dbReference type="Pfam" id="PF07451">
    <property type="entry name" value="SpoVAD"/>
    <property type="match status" value="1"/>
</dbReference>
<sequence>MGEMKGKASLEFEHPPVIVSAASVVGKKEGEGPLGPLFDQVEQDDMCGKDNWEQAESALQKQAADKAIEKGGLRKTDLRYLFAGDLLGQLIATSFGTVDLEIPLFGLYGACSTMGEALSLGAMAVNAGYANQVLAMASSHFATAEKEFRFPLAYGNQRPMSATWTVTGAGCVALAGDRKEGLAKITGITTGRMVDMGTKDSMNMGAAMAPAAFHTIEQNLEDFQVNETWYDKIITGDLGEIGRTILLDFMKNKGRDLSELHMDCGMEIYDKEQQDTHAGGSGCGCSAVTLCSYILPKIQDGTWKRVLFVPTGALLSNISFNEGQSIPGIAHAVVIEHIDG</sequence>
<reference evidence="2" key="1">
    <citation type="submission" date="2016-10" db="EMBL/GenBank/DDBJ databases">
        <authorList>
            <person name="Varghese N."/>
            <person name="Submissions S."/>
        </authorList>
    </citation>
    <scope>NUCLEOTIDE SEQUENCE [LARGE SCALE GENOMIC DNA]</scope>
    <source>
        <strain evidence="2">NLAE-zl-G277</strain>
    </source>
</reference>
<protein>
    <submittedName>
        <fullName evidence="1">Stage V sporulation protein AD</fullName>
    </submittedName>
</protein>
<dbReference type="EMBL" id="FOIM01000002">
    <property type="protein sequence ID" value="SET14315.1"/>
    <property type="molecule type" value="Genomic_DNA"/>
</dbReference>